<dbReference type="SMART" id="SM00387">
    <property type="entry name" value="HATPase_c"/>
    <property type="match status" value="1"/>
</dbReference>
<dbReference type="Pfam" id="PF00512">
    <property type="entry name" value="HisKA"/>
    <property type="match status" value="1"/>
</dbReference>
<keyword evidence="7" id="KW-0547">Nucleotide-binding</keyword>
<dbReference type="CDD" id="cd00082">
    <property type="entry name" value="HisKA"/>
    <property type="match status" value="1"/>
</dbReference>
<reference evidence="16 17" key="1">
    <citation type="submission" date="2018-04" db="EMBL/GenBank/DDBJ databases">
        <title>Massilia violaceinigra sp. nov., a novel purple-pigmented bacterium isolated from Tianshan glacier, Xinjiang, China.</title>
        <authorList>
            <person name="Wang H."/>
        </authorList>
    </citation>
    <scope>NUCLEOTIDE SEQUENCE [LARGE SCALE GENOMIC DNA]</scope>
    <source>
        <strain evidence="16 17">B448-2</strain>
    </source>
</reference>
<evidence type="ECO:0000313" key="17">
    <source>
        <dbReference type="Proteomes" id="UP000241421"/>
    </source>
</evidence>
<feature type="domain" description="HAMP" evidence="15">
    <location>
        <begin position="183"/>
        <end position="234"/>
    </location>
</feature>
<keyword evidence="12 13" id="KW-0472">Membrane</keyword>
<dbReference type="RefSeq" id="WP_106756558.1">
    <property type="nucleotide sequence ID" value="NZ_PXWF02000077.1"/>
</dbReference>
<gene>
    <name evidence="16" type="ORF">C7C56_005995</name>
</gene>
<dbReference type="InterPro" id="IPR005467">
    <property type="entry name" value="His_kinase_dom"/>
</dbReference>
<evidence type="ECO:0000259" key="15">
    <source>
        <dbReference type="PROSITE" id="PS50885"/>
    </source>
</evidence>
<accession>A0A2U2I4W7</accession>
<evidence type="ECO:0000313" key="16">
    <source>
        <dbReference type="EMBL" id="PWF54645.1"/>
    </source>
</evidence>
<evidence type="ECO:0000256" key="7">
    <source>
        <dbReference type="ARBA" id="ARBA00022741"/>
    </source>
</evidence>
<dbReference type="Pfam" id="PF00672">
    <property type="entry name" value="HAMP"/>
    <property type="match status" value="1"/>
</dbReference>
<keyword evidence="10 13" id="KW-1133">Transmembrane helix</keyword>
<dbReference type="PANTHER" id="PTHR45436">
    <property type="entry name" value="SENSOR HISTIDINE KINASE YKOH"/>
    <property type="match status" value="1"/>
</dbReference>
<dbReference type="SUPFAM" id="SSF55874">
    <property type="entry name" value="ATPase domain of HSP90 chaperone/DNA topoisomerase II/histidine kinase"/>
    <property type="match status" value="1"/>
</dbReference>
<keyword evidence="11" id="KW-0902">Two-component regulatory system</keyword>
<dbReference type="CDD" id="cd00075">
    <property type="entry name" value="HATPase"/>
    <property type="match status" value="1"/>
</dbReference>
<evidence type="ECO:0000256" key="11">
    <source>
        <dbReference type="ARBA" id="ARBA00023012"/>
    </source>
</evidence>
<dbReference type="PROSITE" id="PS50109">
    <property type="entry name" value="HIS_KIN"/>
    <property type="match status" value="1"/>
</dbReference>
<sequence length="454" mass="49431">MRPRSQSSLFRRLLLGFSAVIIALALLALAHMLYEAKINQQAHTASENKAAARQILFSIERVADQPDEIRRAAAGLERVRTDMFNELEYRSQVRLRIWRGGQLIYNSAPALPDVLPAPGSAAARGANAWVSWRAHDGASGLVVERSHEVDDEWMLTFSGASFLLWPTAFSLPFLLIPAWIITRYGLSPLRSIAAAIEQRSVSDLSALPDSQYSELSPLVEAINRLMARLNERIERDHELLTDAAHELKTPLAVIQINAHLLLSRCGGIPGVEEASAGLRGGLARVTHTVHQLLAFERMRAESIEEALPLQDLRALLCDRLAAAAPLALRRAIDIELAPGAECVMPLHRESMAAMLDNLISNAVKYSPDGGKVAVCLDADPQGCRLSITDQGPGIAPHLRHKVFERFYRIPGQDIDGSGLGLAIVERAVARNNGTLRLDAGAEGTGLAVHVAFPA</sequence>
<dbReference type="Gene3D" id="1.10.287.130">
    <property type="match status" value="1"/>
</dbReference>
<evidence type="ECO:0000256" key="1">
    <source>
        <dbReference type="ARBA" id="ARBA00000085"/>
    </source>
</evidence>
<evidence type="ECO:0000256" key="12">
    <source>
        <dbReference type="ARBA" id="ARBA00023136"/>
    </source>
</evidence>
<comment type="catalytic activity">
    <reaction evidence="1">
        <text>ATP + protein L-histidine = ADP + protein N-phospho-L-histidine.</text>
        <dbReference type="EC" id="2.7.13.3"/>
    </reaction>
</comment>
<evidence type="ECO:0000256" key="4">
    <source>
        <dbReference type="ARBA" id="ARBA00022553"/>
    </source>
</evidence>
<evidence type="ECO:0000256" key="9">
    <source>
        <dbReference type="ARBA" id="ARBA00022840"/>
    </source>
</evidence>
<dbReference type="PRINTS" id="PR00344">
    <property type="entry name" value="BCTRLSENSOR"/>
</dbReference>
<protein>
    <recommendedName>
        <fullName evidence="3">histidine kinase</fullName>
        <ecNumber evidence="3">2.7.13.3</ecNumber>
    </recommendedName>
</protein>
<keyword evidence="6 13" id="KW-0812">Transmembrane</keyword>
<name>A0A2U2I4W7_9BURK</name>
<dbReference type="GO" id="GO:0005886">
    <property type="term" value="C:plasma membrane"/>
    <property type="evidence" value="ECO:0007669"/>
    <property type="project" value="TreeGrafter"/>
</dbReference>
<dbReference type="GO" id="GO:0005524">
    <property type="term" value="F:ATP binding"/>
    <property type="evidence" value="ECO:0007669"/>
    <property type="project" value="UniProtKB-KW"/>
</dbReference>
<dbReference type="SUPFAM" id="SSF47384">
    <property type="entry name" value="Homodimeric domain of signal transducing histidine kinase"/>
    <property type="match status" value="1"/>
</dbReference>
<feature type="transmembrane region" description="Helical" evidence="13">
    <location>
        <begin position="12"/>
        <end position="34"/>
    </location>
</feature>
<evidence type="ECO:0000256" key="2">
    <source>
        <dbReference type="ARBA" id="ARBA00004141"/>
    </source>
</evidence>
<evidence type="ECO:0000259" key="14">
    <source>
        <dbReference type="PROSITE" id="PS50109"/>
    </source>
</evidence>
<evidence type="ECO:0000256" key="5">
    <source>
        <dbReference type="ARBA" id="ARBA00022679"/>
    </source>
</evidence>
<feature type="domain" description="Histidine kinase" evidence="14">
    <location>
        <begin position="242"/>
        <end position="454"/>
    </location>
</feature>
<dbReference type="OrthoDB" id="8583694at2"/>
<dbReference type="InterPro" id="IPR003661">
    <property type="entry name" value="HisK_dim/P_dom"/>
</dbReference>
<keyword evidence="5" id="KW-0808">Transferase</keyword>
<comment type="caution">
    <text evidence="16">The sequence shown here is derived from an EMBL/GenBank/DDBJ whole genome shotgun (WGS) entry which is preliminary data.</text>
</comment>
<evidence type="ECO:0000256" key="6">
    <source>
        <dbReference type="ARBA" id="ARBA00022692"/>
    </source>
</evidence>
<keyword evidence="4" id="KW-0597">Phosphoprotein</keyword>
<dbReference type="SMART" id="SM00388">
    <property type="entry name" value="HisKA"/>
    <property type="match status" value="1"/>
</dbReference>
<evidence type="ECO:0000256" key="8">
    <source>
        <dbReference type="ARBA" id="ARBA00022777"/>
    </source>
</evidence>
<evidence type="ECO:0000256" key="3">
    <source>
        <dbReference type="ARBA" id="ARBA00012438"/>
    </source>
</evidence>
<dbReference type="EMBL" id="PXWF02000077">
    <property type="protein sequence ID" value="PWF54645.1"/>
    <property type="molecule type" value="Genomic_DNA"/>
</dbReference>
<dbReference type="Pfam" id="PF02518">
    <property type="entry name" value="HATPase_c"/>
    <property type="match status" value="1"/>
</dbReference>
<dbReference type="InterPro" id="IPR036097">
    <property type="entry name" value="HisK_dim/P_sf"/>
</dbReference>
<dbReference type="GO" id="GO:0000155">
    <property type="term" value="F:phosphorelay sensor kinase activity"/>
    <property type="evidence" value="ECO:0007669"/>
    <property type="project" value="InterPro"/>
</dbReference>
<dbReference type="PROSITE" id="PS50885">
    <property type="entry name" value="HAMP"/>
    <property type="match status" value="1"/>
</dbReference>
<dbReference type="InterPro" id="IPR003594">
    <property type="entry name" value="HATPase_dom"/>
</dbReference>
<keyword evidence="9" id="KW-0067">ATP-binding</keyword>
<dbReference type="InterPro" id="IPR004358">
    <property type="entry name" value="Sig_transdc_His_kin-like_C"/>
</dbReference>
<keyword evidence="17" id="KW-1185">Reference proteome</keyword>
<dbReference type="InterPro" id="IPR050428">
    <property type="entry name" value="TCS_sensor_his_kinase"/>
</dbReference>
<proteinExistence type="predicted"/>
<dbReference type="EC" id="2.7.13.3" evidence="3"/>
<dbReference type="AlphaFoldDB" id="A0A2U2I4W7"/>
<dbReference type="Proteomes" id="UP000241421">
    <property type="component" value="Unassembled WGS sequence"/>
</dbReference>
<dbReference type="InterPro" id="IPR003660">
    <property type="entry name" value="HAMP_dom"/>
</dbReference>
<evidence type="ECO:0000256" key="13">
    <source>
        <dbReference type="SAM" id="Phobius"/>
    </source>
</evidence>
<dbReference type="InterPro" id="IPR036890">
    <property type="entry name" value="HATPase_C_sf"/>
</dbReference>
<evidence type="ECO:0000256" key="10">
    <source>
        <dbReference type="ARBA" id="ARBA00022989"/>
    </source>
</evidence>
<dbReference type="Gene3D" id="3.30.565.10">
    <property type="entry name" value="Histidine kinase-like ATPase, C-terminal domain"/>
    <property type="match status" value="1"/>
</dbReference>
<organism evidence="16 17">
    <name type="scientific">Massilia glaciei</name>
    <dbReference type="NCBI Taxonomy" id="1524097"/>
    <lineage>
        <taxon>Bacteria</taxon>
        <taxon>Pseudomonadati</taxon>
        <taxon>Pseudomonadota</taxon>
        <taxon>Betaproteobacteria</taxon>
        <taxon>Burkholderiales</taxon>
        <taxon>Oxalobacteraceae</taxon>
        <taxon>Telluria group</taxon>
        <taxon>Massilia</taxon>
    </lineage>
</organism>
<dbReference type="PANTHER" id="PTHR45436:SF14">
    <property type="entry name" value="SENSOR PROTEIN QSEC"/>
    <property type="match status" value="1"/>
</dbReference>
<comment type="subcellular location">
    <subcellularLocation>
        <location evidence="2">Membrane</location>
        <topology evidence="2">Multi-pass membrane protein</topology>
    </subcellularLocation>
</comment>
<keyword evidence="8 16" id="KW-0418">Kinase</keyword>